<dbReference type="AlphaFoldDB" id="A0A7S1Z270"/>
<accession>A0A7S1Z270</accession>
<dbReference type="PANTHER" id="PTHR16255:SF6">
    <property type="entry name" value="PROTEIN RETARDED ROOT GROWTH-LIKE"/>
    <property type="match status" value="1"/>
</dbReference>
<gene>
    <name evidence="1" type="ORF">DBRI1063_LOCUS8911</name>
</gene>
<proteinExistence type="predicted"/>
<reference evidence="1" key="1">
    <citation type="submission" date="2021-01" db="EMBL/GenBank/DDBJ databases">
        <authorList>
            <person name="Corre E."/>
            <person name="Pelletier E."/>
            <person name="Niang G."/>
            <person name="Scheremetjew M."/>
            <person name="Finn R."/>
            <person name="Kale V."/>
            <person name="Holt S."/>
            <person name="Cochrane G."/>
            <person name="Meng A."/>
            <person name="Brown T."/>
            <person name="Cohen L."/>
        </authorList>
    </citation>
    <scope>NUCLEOTIDE SEQUENCE</scope>
    <source>
        <strain evidence="1">Pop2</strain>
    </source>
</reference>
<dbReference type="EMBL" id="HBGN01013955">
    <property type="protein sequence ID" value="CAD9325986.1"/>
    <property type="molecule type" value="Transcribed_RNA"/>
</dbReference>
<sequence>MCAFYMMRIQSTNQTKLMSHVYMNNMAKNTYLKGMKEEFEIEDRFEHIEFKLNLIQQNAKFFLEVLHAQKTNSLEWIIIVLISFECSLMCLEMSGLGGTFFQAILPYST</sequence>
<protein>
    <submittedName>
        <fullName evidence="1">Uncharacterized protein</fullName>
    </submittedName>
</protein>
<dbReference type="PANTHER" id="PTHR16255">
    <property type="entry name" value="REQUIRED FOR MEIOTIC NUCLEAR DIVISION PROTEIN 1 HOMOLOG"/>
    <property type="match status" value="1"/>
</dbReference>
<organism evidence="1">
    <name type="scientific">Ditylum brightwellii</name>
    <dbReference type="NCBI Taxonomy" id="49249"/>
    <lineage>
        <taxon>Eukaryota</taxon>
        <taxon>Sar</taxon>
        <taxon>Stramenopiles</taxon>
        <taxon>Ochrophyta</taxon>
        <taxon>Bacillariophyta</taxon>
        <taxon>Mediophyceae</taxon>
        <taxon>Lithodesmiophycidae</taxon>
        <taxon>Lithodesmiales</taxon>
        <taxon>Lithodesmiaceae</taxon>
        <taxon>Ditylum</taxon>
    </lineage>
</organism>
<dbReference type="InterPro" id="IPR051624">
    <property type="entry name" value="RMD1/Sad1-interacting"/>
</dbReference>
<name>A0A7S1Z270_9STRA</name>
<evidence type="ECO:0000313" key="1">
    <source>
        <dbReference type="EMBL" id="CAD9325986.1"/>
    </source>
</evidence>